<sequence>MFNTEREGQLHFFKNFGIKLDENDVLVANTDGVFNGNIFEFKLSINNTQQVLFQAIKYLSRLRITGNPVPKNI</sequence>
<organism evidence="1 2">
    <name type="scientific">Candidatus Nomurabacteria bacterium GW2011_GWA2_40_9</name>
    <dbReference type="NCBI Taxonomy" id="1618734"/>
    <lineage>
        <taxon>Bacteria</taxon>
        <taxon>Candidatus Nomuraibacteriota</taxon>
    </lineage>
</organism>
<dbReference type="EMBL" id="LBZW01000037">
    <property type="protein sequence ID" value="KKR78442.1"/>
    <property type="molecule type" value="Genomic_DNA"/>
</dbReference>
<evidence type="ECO:0000313" key="2">
    <source>
        <dbReference type="Proteomes" id="UP000034749"/>
    </source>
</evidence>
<comment type="caution">
    <text evidence="1">The sequence shown here is derived from an EMBL/GenBank/DDBJ whole genome shotgun (WGS) entry which is preliminary data.</text>
</comment>
<feature type="non-terminal residue" evidence="1">
    <location>
        <position position="73"/>
    </location>
</feature>
<dbReference type="AlphaFoldDB" id="A0A0G0WSR8"/>
<evidence type="ECO:0000313" key="1">
    <source>
        <dbReference type="EMBL" id="KKR78442.1"/>
    </source>
</evidence>
<protein>
    <submittedName>
        <fullName evidence="1">Uncharacterized protein</fullName>
    </submittedName>
</protein>
<proteinExistence type="predicted"/>
<accession>A0A0G0WSR8</accession>
<gene>
    <name evidence="1" type="ORF">UU24_C0037G0014</name>
</gene>
<dbReference type="Proteomes" id="UP000034749">
    <property type="component" value="Unassembled WGS sequence"/>
</dbReference>
<reference evidence="1 2" key="1">
    <citation type="journal article" date="2015" name="Nature">
        <title>rRNA introns, odd ribosomes, and small enigmatic genomes across a large radiation of phyla.</title>
        <authorList>
            <person name="Brown C.T."/>
            <person name="Hug L.A."/>
            <person name="Thomas B.C."/>
            <person name="Sharon I."/>
            <person name="Castelle C.J."/>
            <person name="Singh A."/>
            <person name="Wilkins M.J."/>
            <person name="Williams K.H."/>
            <person name="Banfield J.F."/>
        </authorList>
    </citation>
    <scope>NUCLEOTIDE SEQUENCE [LARGE SCALE GENOMIC DNA]</scope>
</reference>
<name>A0A0G0WSR8_9BACT</name>